<dbReference type="KEGG" id="sluc:116034473"/>
<dbReference type="Ensembl" id="ENSSLUT00000017528.1">
    <property type="protein sequence ID" value="ENSSLUP00000016972.1"/>
    <property type="gene ID" value="ENSSLUG00000007953.1"/>
</dbReference>
<dbReference type="GO" id="GO:0005634">
    <property type="term" value="C:nucleus"/>
    <property type="evidence" value="ECO:0007669"/>
    <property type="project" value="UniProtKB-SubCell"/>
</dbReference>
<dbReference type="OrthoDB" id="654211at2759"/>
<evidence type="ECO:0000256" key="5">
    <source>
        <dbReference type="ARBA" id="ARBA00022771"/>
    </source>
</evidence>
<evidence type="ECO:0000256" key="7">
    <source>
        <dbReference type="ARBA" id="ARBA00023015"/>
    </source>
</evidence>
<dbReference type="FunFam" id="3.30.160.60:FF:002343">
    <property type="entry name" value="Zinc finger protein 33A"/>
    <property type="match status" value="1"/>
</dbReference>
<dbReference type="Proteomes" id="UP000694568">
    <property type="component" value="Unplaced"/>
</dbReference>
<dbReference type="FunFam" id="3.30.160.60:FF:000446">
    <property type="entry name" value="Zinc finger protein"/>
    <property type="match status" value="1"/>
</dbReference>
<evidence type="ECO:0000256" key="12">
    <source>
        <dbReference type="SAM" id="MobiDB-lite"/>
    </source>
</evidence>
<feature type="domain" description="C2H2-type" evidence="13">
    <location>
        <begin position="492"/>
        <end position="521"/>
    </location>
</feature>
<feature type="compositionally biased region" description="Basic and acidic residues" evidence="12">
    <location>
        <begin position="69"/>
        <end position="95"/>
    </location>
</feature>
<dbReference type="FunFam" id="3.30.160.60:FF:000193">
    <property type="entry name" value="Zinc finger protein 300"/>
    <property type="match status" value="1"/>
</dbReference>
<dbReference type="AlphaFoldDB" id="A0A8C9XX49"/>
<evidence type="ECO:0000256" key="3">
    <source>
        <dbReference type="ARBA" id="ARBA00022723"/>
    </source>
</evidence>
<feature type="domain" description="C2H2-type" evidence="13">
    <location>
        <begin position="209"/>
        <end position="232"/>
    </location>
</feature>
<dbReference type="PANTHER" id="PTHR24390:SF159">
    <property type="entry name" value="GROWTH FACTOR INDEPENDENT 1 TRANSCRIPTIONAL REPRESSOR"/>
    <property type="match status" value="1"/>
</dbReference>
<dbReference type="RefSeq" id="XP_031133017.1">
    <property type="nucleotide sequence ID" value="XM_031277157.2"/>
</dbReference>
<evidence type="ECO:0000256" key="2">
    <source>
        <dbReference type="ARBA" id="ARBA00006991"/>
    </source>
</evidence>
<dbReference type="GeneTree" id="ENSGT01150000286939"/>
<dbReference type="GO" id="GO:0000978">
    <property type="term" value="F:RNA polymerase II cis-regulatory region sequence-specific DNA binding"/>
    <property type="evidence" value="ECO:0007669"/>
    <property type="project" value="TreeGrafter"/>
</dbReference>
<evidence type="ECO:0000256" key="1">
    <source>
        <dbReference type="ARBA" id="ARBA00004123"/>
    </source>
</evidence>
<dbReference type="PANTHER" id="PTHR24390">
    <property type="entry name" value="ZINC FINGER PROTEIN"/>
    <property type="match status" value="1"/>
</dbReference>
<organism evidence="14 15">
    <name type="scientific">Sander lucioperca</name>
    <name type="common">Pike-perch</name>
    <name type="synonym">Perca lucioperca</name>
    <dbReference type="NCBI Taxonomy" id="283035"/>
    <lineage>
        <taxon>Eukaryota</taxon>
        <taxon>Metazoa</taxon>
        <taxon>Chordata</taxon>
        <taxon>Craniata</taxon>
        <taxon>Vertebrata</taxon>
        <taxon>Euteleostomi</taxon>
        <taxon>Actinopterygii</taxon>
        <taxon>Neopterygii</taxon>
        <taxon>Teleostei</taxon>
        <taxon>Neoteleostei</taxon>
        <taxon>Acanthomorphata</taxon>
        <taxon>Eupercaria</taxon>
        <taxon>Perciformes</taxon>
        <taxon>Percoidei</taxon>
        <taxon>Percidae</taxon>
        <taxon>Luciopercinae</taxon>
        <taxon>Sander</taxon>
    </lineage>
</organism>
<reference evidence="14" key="1">
    <citation type="submission" date="2025-08" db="UniProtKB">
        <authorList>
            <consortium name="Ensembl"/>
        </authorList>
    </citation>
    <scope>IDENTIFICATION</scope>
</reference>
<evidence type="ECO:0000313" key="14">
    <source>
        <dbReference type="Ensembl" id="ENSSLUP00000016972.1"/>
    </source>
</evidence>
<feature type="region of interest" description="Disordered" evidence="12">
    <location>
        <begin position="69"/>
        <end position="108"/>
    </location>
</feature>
<dbReference type="FunFam" id="3.30.160.60:FF:000624">
    <property type="entry name" value="zinc finger protein 697"/>
    <property type="match status" value="1"/>
</dbReference>
<proteinExistence type="inferred from homology"/>
<feature type="domain" description="C2H2-type" evidence="13">
    <location>
        <begin position="261"/>
        <end position="289"/>
    </location>
</feature>
<dbReference type="GeneID" id="116034473"/>
<feature type="domain" description="C2H2-type" evidence="13">
    <location>
        <begin position="464"/>
        <end position="491"/>
    </location>
</feature>
<keyword evidence="10" id="KW-0539">Nucleus</keyword>
<protein>
    <submittedName>
        <fullName evidence="14">Gastrula zinc finger protein XlCGF57.1-like</fullName>
    </submittedName>
</protein>
<sequence>MSDFNMFKDEFTLIVNNLAKAVIAEADKVSLNPQNPETEENLRVLVERLCVEAVDKILKMVELAAGKLKETPSDRKDPPGDRKDSPESDESRECLTKTIEGGGEHPPTEQTYILVCRSAAVDSKCLLLSLQSHANANANGGNKTFAMDASGDSERSASLPPPQADVADHEYARPSSPPPSAASSVGGGASAARSRKQRRRANETTDSYQQCSRCEKLFPNAERLFDHERKSHPVCSVCGAAFTGHLRLREHVTKEHGLLPYGCNFCPKRFNHNAHRNLHVKTRHTGEKSCRCDVCGKAYSSVSLMKTHRMTHAEKTFICDVCGKRFFHAGHLMRHKAVHQELRPHRCSLCGKGFTQAANLCTHLASHNGERQLCSICGKSFRFLKNHIICKHSQDLPAGELPAGDGVITCELCGKKFPHLSQFRVHQRSHTGEKPFGCAVCGKTYAMKQQLRDHMYTHSGEKPFRCSLCGKSFHLRASFSRHRSIHSGEMPFGCSLCGKHFRLQSFLKAHLQTKAHLKQTQSATTHL</sequence>
<keyword evidence="8" id="KW-0238">DNA-binding</keyword>
<name>A0A8C9XX49_SANLU</name>
<dbReference type="Pfam" id="PF00096">
    <property type="entry name" value="zf-C2H2"/>
    <property type="match status" value="5"/>
</dbReference>
<dbReference type="SMART" id="SM00355">
    <property type="entry name" value="ZnF_C2H2"/>
    <property type="match status" value="11"/>
</dbReference>
<dbReference type="Gene3D" id="3.30.160.60">
    <property type="entry name" value="Classic Zinc Finger"/>
    <property type="match status" value="8"/>
</dbReference>
<evidence type="ECO:0000256" key="8">
    <source>
        <dbReference type="ARBA" id="ARBA00023125"/>
    </source>
</evidence>
<feature type="domain" description="C2H2-type" evidence="13">
    <location>
        <begin position="345"/>
        <end position="372"/>
    </location>
</feature>
<dbReference type="Pfam" id="PF13912">
    <property type="entry name" value="zf-C2H2_6"/>
    <property type="match status" value="1"/>
</dbReference>
<evidence type="ECO:0000313" key="15">
    <source>
        <dbReference type="Proteomes" id="UP000694568"/>
    </source>
</evidence>
<feature type="domain" description="C2H2-type" evidence="13">
    <location>
        <begin position="408"/>
        <end position="435"/>
    </location>
</feature>
<keyword evidence="6" id="KW-0862">Zinc</keyword>
<keyword evidence="4" id="KW-0677">Repeat</keyword>
<dbReference type="FunFam" id="3.30.160.60:FF:000110">
    <property type="entry name" value="Zinc finger protein-like"/>
    <property type="match status" value="1"/>
</dbReference>
<evidence type="ECO:0000256" key="4">
    <source>
        <dbReference type="ARBA" id="ARBA00022737"/>
    </source>
</evidence>
<evidence type="ECO:0000256" key="11">
    <source>
        <dbReference type="PROSITE-ProRule" id="PRU00042"/>
    </source>
</evidence>
<keyword evidence="7" id="KW-0805">Transcription regulation</keyword>
<evidence type="ECO:0000256" key="6">
    <source>
        <dbReference type="ARBA" id="ARBA00022833"/>
    </source>
</evidence>
<evidence type="ECO:0000256" key="10">
    <source>
        <dbReference type="ARBA" id="ARBA00023242"/>
    </source>
</evidence>
<comment type="subcellular location">
    <subcellularLocation>
        <location evidence="1">Nucleus</location>
    </subcellularLocation>
</comment>
<dbReference type="PROSITE" id="PS50157">
    <property type="entry name" value="ZINC_FINGER_C2H2_2"/>
    <property type="match status" value="9"/>
</dbReference>
<evidence type="ECO:0000256" key="9">
    <source>
        <dbReference type="ARBA" id="ARBA00023163"/>
    </source>
</evidence>
<evidence type="ECO:0000259" key="13">
    <source>
        <dbReference type="PROSITE" id="PS50157"/>
    </source>
</evidence>
<feature type="region of interest" description="Disordered" evidence="12">
    <location>
        <begin position="145"/>
        <end position="205"/>
    </location>
</feature>
<dbReference type="SUPFAM" id="SSF57667">
    <property type="entry name" value="beta-beta-alpha zinc fingers"/>
    <property type="match status" value="6"/>
</dbReference>
<feature type="domain" description="C2H2-type" evidence="13">
    <location>
        <begin position="317"/>
        <end position="344"/>
    </location>
</feature>
<dbReference type="GO" id="GO:0008270">
    <property type="term" value="F:zinc ion binding"/>
    <property type="evidence" value="ECO:0007669"/>
    <property type="project" value="UniProtKB-KW"/>
</dbReference>
<keyword evidence="15" id="KW-1185">Reference proteome</keyword>
<keyword evidence="3" id="KW-0479">Metal-binding</keyword>
<gene>
    <name evidence="14" type="primary">LOC116034473</name>
</gene>
<dbReference type="InterPro" id="IPR013087">
    <property type="entry name" value="Znf_C2H2_type"/>
</dbReference>
<comment type="similarity">
    <text evidence="2">Belongs to the krueppel C2H2-type zinc-finger protein family.</text>
</comment>
<keyword evidence="5 11" id="KW-0863">Zinc-finger</keyword>
<dbReference type="InterPro" id="IPR036236">
    <property type="entry name" value="Znf_C2H2_sf"/>
</dbReference>
<reference evidence="14" key="2">
    <citation type="submission" date="2025-09" db="UniProtKB">
        <authorList>
            <consortium name="Ensembl"/>
        </authorList>
    </citation>
    <scope>IDENTIFICATION</scope>
</reference>
<feature type="domain" description="C2H2-type" evidence="13">
    <location>
        <begin position="436"/>
        <end position="463"/>
    </location>
</feature>
<dbReference type="GO" id="GO:0006357">
    <property type="term" value="P:regulation of transcription by RNA polymerase II"/>
    <property type="evidence" value="ECO:0007669"/>
    <property type="project" value="TreeGrafter"/>
</dbReference>
<dbReference type="PROSITE" id="PS00028">
    <property type="entry name" value="ZINC_FINGER_C2H2_1"/>
    <property type="match status" value="10"/>
</dbReference>
<accession>A0A8C9XX49</accession>
<keyword evidence="9" id="KW-0804">Transcription</keyword>
<feature type="domain" description="C2H2-type" evidence="13">
    <location>
        <begin position="290"/>
        <end position="317"/>
    </location>
</feature>
<dbReference type="GO" id="GO:0003700">
    <property type="term" value="F:DNA-binding transcription factor activity"/>
    <property type="evidence" value="ECO:0007669"/>
    <property type="project" value="TreeGrafter"/>
</dbReference>